<comment type="subcellular location">
    <subcellularLocation>
        <location evidence="1">Periplasm</location>
    </subcellularLocation>
</comment>
<dbReference type="InterPro" id="IPR031680">
    <property type="entry name" value="Hepar_II_III_N"/>
</dbReference>
<dbReference type="RefSeq" id="WP_013472545.1">
    <property type="nucleotide sequence ID" value="NC_014814.1"/>
</dbReference>
<name>E6TAS2_MYCSR</name>
<dbReference type="HOGENOM" id="CLU_022012_0_1_11"/>
<dbReference type="AlphaFoldDB" id="E6TAS2"/>
<gene>
    <name evidence="7" type="ordered locus">Mspyr1_41510</name>
</gene>
<evidence type="ECO:0000313" key="7">
    <source>
        <dbReference type="EMBL" id="ADU00722.1"/>
    </source>
</evidence>
<sequence>MASRHHSLKQSAVTTFGAKFGWYGRRLLTMEPKEILWRLHRMSAPRNSTLVDTDAVMGCSSRAQWEEALQAFRTDTETPALLDSRKADLIAQTAPDSVARLIDAAQLACKPTFQFFSYPPITLRHPLDWNYDPISDVHWPAVSSGRINHRVGLGDVKWIWELNRLQHLPILAQAWLFTGEDHFSRTAFSHLDSWIAQNPPGSGIAWRGAFEAGIRAISIAVALQGFRHSEELTADRFRKIINVLVQSASICCSDRSRYSSANNHLIGEMAGLAVISIVLPQLATSSVWEREAISALCAEASNQILPDGAGAEQAVGYQVFIVELINIVAVLLFIRDGAAPKPLVEAVRRSTRFLAAIVGAGDSAPRYGDDDEGFAVRLGPAPVRTIRDHLGITGASGWGITEFHAASDSLDAQWFRAVANEARDRSVRTEQVVTDSEPLAQLYANEGGLVVMRRGGHRITMDVGPLGYLSIAAHGHADSLAITLSDCDGDLIGDPGTGSYYGHPEWRAAMRATAAHATVSVDGRDQSVAGGPFLWVRHAKTRVRAVDLARGVVDAEHYGYRQLHGRVTHRRWLTVAPDDNAYLIVDLVTGAGVHEVKNSWPLHPSVSIQHLNDGHVLQRSGVPVIKLLHAATAPIACADSRGDEEMQLGWWSNRLESRIPTWWLGTVSTTSLPVAMATLMVPANGIAATDLKIALQNTRVFIQWSRGNQQHSAIIDTRHSAAISWSDTENREA</sequence>
<dbReference type="Pfam" id="PF07940">
    <property type="entry name" value="Hepar_II_III_C"/>
    <property type="match status" value="1"/>
</dbReference>
<dbReference type="EMBL" id="CP002385">
    <property type="protein sequence ID" value="ADU00722.1"/>
    <property type="molecule type" value="Genomic_DNA"/>
</dbReference>
<protein>
    <submittedName>
        <fullName evidence="7">Heparinase II/III-like protein</fullName>
    </submittedName>
</protein>
<dbReference type="InterPro" id="IPR008929">
    <property type="entry name" value="Chondroitin_lyas"/>
</dbReference>
<feature type="domain" description="Heparin-sulfate lyase N-terminal" evidence="6">
    <location>
        <begin position="99"/>
        <end position="369"/>
    </location>
</feature>
<dbReference type="GO" id="GO:0016829">
    <property type="term" value="F:lyase activity"/>
    <property type="evidence" value="ECO:0007669"/>
    <property type="project" value="UniProtKB-KW"/>
</dbReference>
<keyword evidence="8" id="KW-1185">Reference proteome</keyword>
<dbReference type="Pfam" id="PF16889">
    <property type="entry name" value="Hepar_II_III_N"/>
    <property type="match status" value="1"/>
</dbReference>
<dbReference type="GO" id="GO:0042597">
    <property type="term" value="C:periplasmic space"/>
    <property type="evidence" value="ECO:0007669"/>
    <property type="project" value="UniProtKB-SubCell"/>
</dbReference>
<dbReference type="KEGG" id="msp:Mspyr1_41510"/>
<proteinExistence type="predicted"/>
<keyword evidence="2" id="KW-0732">Signal</keyword>
<dbReference type="Gene3D" id="1.50.10.100">
    <property type="entry name" value="Chondroitin AC/alginate lyase"/>
    <property type="match status" value="1"/>
</dbReference>
<dbReference type="Gene3D" id="2.70.98.70">
    <property type="match status" value="1"/>
</dbReference>
<dbReference type="Proteomes" id="UP000008916">
    <property type="component" value="Chromosome"/>
</dbReference>
<evidence type="ECO:0000313" key="8">
    <source>
        <dbReference type="Proteomes" id="UP000008916"/>
    </source>
</evidence>
<evidence type="ECO:0000256" key="3">
    <source>
        <dbReference type="ARBA" id="ARBA00022764"/>
    </source>
</evidence>
<keyword evidence="4" id="KW-0456">Lyase</keyword>
<evidence type="ECO:0000256" key="4">
    <source>
        <dbReference type="ARBA" id="ARBA00023239"/>
    </source>
</evidence>
<reference evidence="7 8" key="1">
    <citation type="journal article" date="2011" name="Stand. Genomic Sci.">
        <title>Complete genome sequence of Mycobacterium sp. strain (Spyr1) and reclassification to Mycobacterium gilvum Spyr1.</title>
        <authorList>
            <person name="Kallimanis A."/>
            <person name="Karabika E."/>
            <person name="Mavromatis K."/>
            <person name="Lapidus A."/>
            <person name="Labutti K.M."/>
            <person name="Liolios K."/>
            <person name="Ivanova N."/>
            <person name="Goodwin L."/>
            <person name="Woyke T."/>
            <person name="Velentzas A.D."/>
            <person name="Perisynakis A."/>
            <person name="Ouzounis C.C."/>
            <person name="Kyrpides N.C."/>
            <person name="Koukkou A.I."/>
            <person name="Drainas C."/>
        </authorList>
    </citation>
    <scope>NUCLEOTIDE SEQUENCE [LARGE SCALE GENOMIC DNA]</scope>
    <source>
        <strain evidence="8">DSM 45189 / LMG 24558 / Spyr1</strain>
    </source>
</reference>
<feature type="domain" description="Heparinase II/III-like C-terminal" evidence="5">
    <location>
        <begin position="444"/>
        <end position="653"/>
    </location>
</feature>
<evidence type="ECO:0000259" key="5">
    <source>
        <dbReference type="Pfam" id="PF07940"/>
    </source>
</evidence>
<dbReference type="PANTHER" id="PTHR39210:SF1">
    <property type="entry name" value="HEPARIN-SULFATE LYASE"/>
    <property type="match status" value="1"/>
</dbReference>
<accession>E6TAS2</accession>
<organism evidence="7 8">
    <name type="scientific">Mycolicibacterium gilvum (strain DSM 45189 / LMG 24558 / Spyr1)</name>
    <name type="common">Mycobacterium gilvum</name>
    <dbReference type="NCBI Taxonomy" id="278137"/>
    <lineage>
        <taxon>Bacteria</taxon>
        <taxon>Bacillati</taxon>
        <taxon>Actinomycetota</taxon>
        <taxon>Actinomycetes</taxon>
        <taxon>Mycobacteriales</taxon>
        <taxon>Mycobacteriaceae</taxon>
        <taxon>Mycolicibacterium</taxon>
    </lineage>
</organism>
<dbReference type="PANTHER" id="PTHR39210">
    <property type="entry name" value="HEPARIN-SULFATE LYASE"/>
    <property type="match status" value="1"/>
</dbReference>
<evidence type="ECO:0000259" key="6">
    <source>
        <dbReference type="Pfam" id="PF16889"/>
    </source>
</evidence>
<dbReference type="InterPro" id="IPR012480">
    <property type="entry name" value="Hepar_II_III_C"/>
</dbReference>
<evidence type="ECO:0000256" key="1">
    <source>
        <dbReference type="ARBA" id="ARBA00004418"/>
    </source>
</evidence>
<evidence type="ECO:0000256" key="2">
    <source>
        <dbReference type="ARBA" id="ARBA00022729"/>
    </source>
</evidence>
<keyword evidence="3" id="KW-0574">Periplasm</keyword>
<dbReference type="SUPFAM" id="SSF48230">
    <property type="entry name" value="Chondroitin AC/alginate lyase"/>
    <property type="match status" value="1"/>
</dbReference>